<dbReference type="InterPro" id="IPR014710">
    <property type="entry name" value="RmlC-like_jellyroll"/>
</dbReference>
<organism evidence="1 2">
    <name type="scientific">Cephalotrichum gorgonifer</name>
    <dbReference type="NCBI Taxonomy" id="2041049"/>
    <lineage>
        <taxon>Eukaryota</taxon>
        <taxon>Fungi</taxon>
        <taxon>Dikarya</taxon>
        <taxon>Ascomycota</taxon>
        <taxon>Pezizomycotina</taxon>
        <taxon>Sordariomycetes</taxon>
        <taxon>Hypocreomycetidae</taxon>
        <taxon>Microascales</taxon>
        <taxon>Microascaceae</taxon>
        <taxon>Cephalotrichum</taxon>
    </lineage>
</organism>
<protein>
    <submittedName>
        <fullName evidence="1">Uncharacterized protein</fullName>
    </submittedName>
</protein>
<dbReference type="AlphaFoldDB" id="A0AAE8T042"/>
<sequence length="330" mass="36763">MATVTEIIDAFPENDSVFEILRREELLLQVPPPSAMKLWRDHALLTAVHFRQNYIPAKFAPPRDIFTGDFLRLEWQQMNNRQPFYHRNADVDEISYQVSGERTLMTELGTVELRPGDFSRIPVGVAHDNYGREEIHLLIYLHATATECGMVVGKSEPKETQFEGWAATTVLEMMTECLGAGGCDISVSMADETLLLQSANTTADRLVVQRPSPASPGIEWLFKSTYVWIGHVQLKDAIGNVYQRHRRADAIHCQISGTRILVTQRGTLELEAGDFVCIPKGTAYTSISAGVSSHIVVLTSKEVSAQGETTKEAKPNSMEFISSARIRILG</sequence>
<proteinExistence type="predicted"/>
<reference evidence="1" key="1">
    <citation type="submission" date="2018-03" db="EMBL/GenBank/DDBJ databases">
        <authorList>
            <person name="Guldener U."/>
        </authorList>
    </citation>
    <scope>NUCLEOTIDE SEQUENCE</scope>
</reference>
<keyword evidence="2" id="KW-1185">Reference proteome</keyword>
<dbReference type="Proteomes" id="UP001187682">
    <property type="component" value="Unassembled WGS sequence"/>
</dbReference>
<evidence type="ECO:0000313" key="2">
    <source>
        <dbReference type="Proteomes" id="UP001187682"/>
    </source>
</evidence>
<name>A0AAE8T042_9PEZI</name>
<dbReference type="SUPFAM" id="SSF51182">
    <property type="entry name" value="RmlC-like cupins"/>
    <property type="match status" value="1"/>
</dbReference>
<comment type="caution">
    <text evidence="1">The sequence shown here is derived from an EMBL/GenBank/DDBJ whole genome shotgun (WGS) entry which is preliminary data.</text>
</comment>
<dbReference type="EMBL" id="ONZQ02000021">
    <property type="protein sequence ID" value="SPO07560.1"/>
    <property type="molecule type" value="Genomic_DNA"/>
</dbReference>
<dbReference type="InterPro" id="IPR011051">
    <property type="entry name" value="RmlC_Cupin_sf"/>
</dbReference>
<accession>A0AAE8T042</accession>
<gene>
    <name evidence="1" type="ORF">DNG_10255</name>
</gene>
<evidence type="ECO:0000313" key="1">
    <source>
        <dbReference type="EMBL" id="SPO07560.1"/>
    </source>
</evidence>
<dbReference type="Gene3D" id="2.60.120.10">
    <property type="entry name" value="Jelly Rolls"/>
    <property type="match status" value="2"/>
</dbReference>